<evidence type="ECO:0000313" key="11">
    <source>
        <dbReference type="EMBL" id="OEJ63875.1"/>
    </source>
</evidence>
<evidence type="ECO:0000256" key="8">
    <source>
        <dbReference type="ARBA" id="ARBA00023304"/>
    </source>
</evidence>
<organism evidence="11 12">
    <name type="scientific">Magnetovibrio blakemorei</name>
    <dbReference type="NCBI Taxonomy" id="28181"/>
    <lineage>
        <taxon>Bacteria</taxon>
        <taxon>Pseudomonadati</taxon>
        <taxon>Pseudomonadota</taxon>
        <taxon>Alphaproteobacteria</taxon>
        <taxon>Rhodospirillales</taxon>
        <taxon>Magnetovibrionaceae</taxon>
        <taxon>Magnetovibrio</taxon>
    </lineage>
</organism>
<evidence type="ECO:0000256" key="9">
    <source>
        <dbReference type="RuleBase" id="RU003523"/>
    </source>
</evidence>
<protein>
    <recommendedName>
        <fullName evidence="3">2-isopropylmalate synthase</fullName>
        <ecNumber evidence="3">2.3.3.13</ecNumber>
    </recommendedName>
</protein>
<dbReference type="InterPro" id="IPR002034">
    <property type="entry name" value="AIPM/Hcit_synth_CS"/>
</dbReference>
<gene>
    <name evidence="11" type="ORF">BEN30_17140</name>
</gene>
<dbReference type="GO" id="GO:0005829">
    <property type="term" value="C:cytosol"/>
    <property type="evidence" value="ECO:0007669"/>
    <property type="project" value="TreeGrafter"/>
</dbReference>
<accession>A0A1E5Q344</accession>
<dbReference type="STRING" id="28181.BEN30_17140"/>
<dbReference type="PROSITE" id="PS00816">
    <property type="entry name" value="AIPM_HOMOCIT_SYNTH_2"/>
    <property type="match status" value="1"/>
</dbReference>
<evidence type="ECO:0000256" key="1">
    <source>
        <dbReference type="ARBA" id="ARBA00004689"/>
    </source>
</evidence>
<dbReference type="CDD" id="cd07940">
    <property type="entry name" value="DRE_TIM_IPMS"/>
    <property type="match status" value="1"/>
</dbReference>
<dbReference type="PANTHER" id="PTHR10277">
    <property type="entry name" value="HOMOCITRATE SYNTHASE-RELATED"/>
    <property type="match status" value="1"/>
</dbReference>
<keyword evidence="7" id="KW-0464">Manganese</keyword>
<dbReference type="PROSITE" id="PS50991">
    <property type="entry name" value="PYR_CT"/>
    <property type="match status" value="1"/>
</dbReference>
<evidence type="ECO:0000256" key="4">
    <source>
        <dbReference type="ARBA" id="ARBA00022430"/>
    </source>
</evidence>
<keyword evidence="12" id="KW-1185">Reference proteome</keyword>
<dbReference type="InterPro" id="IPR013785">
    <property type="entry name" value="Aldolase_TIM"/>
</dbReference>
<dbReference type="Gene3D" id="3.20.20.70">
    <property type="entry name" value="Aldolase class I"/>
    <property type="match status" value="1"/>
</dbReference>
<dbReference type="GO" id="GO:0003852">
    <property type="term" value="F:2-isopropylmalate synthase activity"/>
    <property type="evidence" value="ECO:0007669"/>
    <property type="project" value="UniProtKB-EC"/>
</dbReference>
<evidence type="ECO:0000256" key="3">
    <source>
        <dbReference type="ARBA" id="ARBA00012973"/>
    </source>
</evidence>
<keyword evidence="4" id="KW-0432">Leucine biosynthesis</keyword>
<dbReference type="EMBL" id="MCGG01000081">
    <property type="protein sequence ID" value="OEJ63875.1"/>
    <property type="molecule type" value="Genomic_DNA"/>
</dbReference>
<name>A0A1E5Q344_9PROT</name>
<dbReference type="Proteomes" id="UP000095347">
    <property type="component" value="Unassembled WGS sequence"/>
</dbReference>
<evidence type="ECO:0000259" key="10">
    <source>
        <dbReference type="PROSITE" id="PS50991"/>
    </source>
</evidence>
<dbReference type="GO" id="GO:0009098">
    <property type="term" value="P:L-leucine biosynthetic process"/>
    <property type="evidence" value="ECO:0007669"/>
    <property type="project" value="UniProtKB-KW"/>
</dbReference>
<evidence type="ECO:0000256" key="6">
    <source>
        <dbReference type="ARBA" id="ARBA00022679"/>
    </source>
</evidence>
<comment type="pathway">
    <text evidence="1">Amino-acid biosynthesis; L-leucine biosynthesis; L-leucine from 3-methyl-2-oxobutanoate: step 1/4.</text>
</comment>
<evidence type="ECO:0000256" key="5">
    <source>
        <dbReference type="ARBA" id="ARBA00022605"/>
    </source>
</evidence>
<evidence type="ECO:0000256" key="2">
    <source>
        <dbReference type="ARBA" id="ARBA00009396"/>
    </source>
</evidence>
<reference evidence="12" key="1">
    <citation type="submission" date="2016-07" db="EMBL/GenBank/DDBJ databases">
        <authorList>
            <person name="Florea S."/>
            <person name="Webb J.S."/>
            <person name="Jaromczyk J."/>
            <person name="Schardl C.L."/>
        </authorList>
    </citation>
    <scope>NUCLEOTIDE SEQUENCE [LARGE SCALE GENOMIC DNA]</scope>
    <source>
        <strain evidence="12">MV-1</strain>
    </source>
</reference>
<keyword evidence="5" id="KW-0028">Amino-acid biosynthesis</keyword>
<keyword evidence="6 9" id="KW-0808">Transferase</keyword>
<evidence type="ECO:0000256" key="7">
    <source>
        <dbReference type="ARBA" id="ARBA00023211"/>
    </source>
</evidence>
<dbReference type="PROSITE" id="PS00815">
    <property type="entry name" value="AIPM_HOMOCIT_SYNTH_1"/>
    <property type="match status" value="1"/>
</dbReference>
<dbReference type="Pfam" id="PF00682">
    <property type="entry name" value="HMGL-like"/>
    <property type="match status" value="1"/>
</dbReference>
<dbReference type="AlphaFoldDB" id="A0A1E5Q344"/>
<dbReference type="OrthoDB" id="9803573at2"/>
<sequence length="325" mass="35255">MNTKKNRIVVFDTTLRDGEQAPGATMSLDDKLRVASVLEGMGVDVIEAGFPISSDGDFEAVREVAKQVKTSIVCGLSRAVKMDIERCAEAIEPAQRGRIHIVIATSELHMKSKLQMTSQQVYDRIKDSVTYARKFTDDVEWSAEDASRSDRAFLARCVEAAIECGARTVNIPDTVGYAIPSEFADLIRYLFNTVPNIDKAVVSVHCHNDLGMAVANSLAAIDAGVRQVECTVNGLGERGGNAAMEEIVMALRTRHDLMPYDTGVVSTDIMKVSRLVSAVTGFRVQPNKAIVGSNAFAQGSTIYQGPTSQTEDVDQIMTAKSVGWT</sequence>
<feature type="domain" description="Pyruvate carboxyltransferase" evidence="10">
    <location>
        <begin position="8"/>
        <end position="270"/>
    </location>
</feature>
<dbReference type="InterPro" id="IPR000891">
    <property type="entry name" value="PYR_CT"/>
</dbReference>
<proteinExistence type="inferred from homology"/>
<evidence type="ECO:0000313" key="12">
    <source>
        <dbReference type="Proteomes" id="UP000095347"/>
    </source>
</evidence>
<dbReference type="SUPFAM" id="SSF51569">
    <property type="entry name" value="Aldolase"/>
    <property type="match status" value="1"/>
</dbReference>
<dbReference type="EC" id="2.3.3.13" evidence="3"/>
<comment type="caution">
    <text evidence="11">The sequence shown here is derived from an EMBL/GenBank/DDBJ whole genome shotgun (WGS) entry which is preliminary data.</text>
</comment>
<dbReference type="FunFam" id="3.20.20.70:FF:000010">
    <property type="entry name" value="2-isopropylmalate synthase"/>
    <property type="match status" value="1"/>
</dbReference>
<comment type="similarity">
    <text evidence="2">Belongs to the alpha-IPM synthase/homocitrate synthase family. LeuA type 1 subfamily.</text>
</comment>
<dbReference type="PANTHER" id="PTHR10277:SF9">
    <property type="entry name" value="2-ISOPROPYLMALATE SYNTHASE 1, CHLOROPLASTIC-RELATED"/>
    <property type="match status" value="1"/>
</dbReference>
<dbReference type="InterPro" id="IPR050073">
    <property type="entry name" value="2-IPM_HCS-like"/>
</dbReference>
<keyword evidence="8" id="KW-0100">Branched-chain amino acid biosynthesis</keyword>